<protein>
    <submittedName>
        <fullName evidence="1">FMN-binding domain-containing protein</fullName>
    </submittedName>
</protein>
<dbReference type="InterPro" id="IPR007396">
    <property type="entry name" value="TR_PAI2-type"/>
</dbReference>
<name>A0ABY0RTC5_9PSED</name>
<dbReference type="EMBL" id="LT629708">
    <property type="protein sequence ID" value="SDO45545.1"/>
    <property type="molecule type" value="Genomic_DNA"/>
</dbReference>
<dbReference type="InterPro" id="IPR012349">
    <property type="entry name" value="Split_barrel_FMN-bd"/>
</dbReference>
<evidence type="ECO:0000313" key="2">
    <source>
        <dbReference type="Proteomes" id="UP000182654"/>
    </source>
</evidence>
<dbReference type="RefSeq" id="WP_083351454.1">
    <property type="nucleotide sequence ID" value="NZ_LT629708.1"/>
</dbReference>
<evidence type="ECO:0000313" key="1">
    <source>
        <dbReference type="EMBL" id="SDO45545.1"/>
    </source>
</evidence>
<accession>A0ABY0RTC5</accession>
<organism evidence="1 2">
    <name type="scientific">Pseudomonas extremorientalis</name>
    <dbReference type="NCBI Taxonomy" id="169669"/>
    <lineage>
        <taxon>Bacteria</taxon>
        <taxon>Pseudomonadati</taxon>
        <taxon>Pseudomonadota</taxon>
        <taxon>Gammaproteobacteria</taxon>
        <taxon>Pseudomonadales</taxon>
        <taxon>Pseudomonadaceae</taxon>
        <taxon>Pseudomonas</taxon>
    </lineage>
</organism>
<gene>
    <name evidence="1" type="ORF">SAMN04490184_0600</name>
</gene>
<dbReference type="Proteomes" id="UP000182654">
    <property type="component" value="Chromosome I"/>
</dbReference>
<reference evidence="1 2" key="1">
    <citation type="submission" date="2016-10" db="EMBL/GenBank/DDBJ databases">
        <authorList>
            <person name="Varghese N."/>
            <person name="Submissions S."/>
        </authorList>
    </citation>
    <scope>NUCLEOTIDE SEQUENCE [LARGE SCALE GENOMIC DNA]</scope>
    <source>
        <strain evidence="1 2">BS2774</strain>
    </source>
</reference>
<sequence length="90" mass="10104">MYIPDHFAEQRLEQLHRIIHDNPLGIVVMPGDSGMDADHLLFDFEPHDGTHGRLMSAIVHLRERGETALAQIMLENLGPLDPEAAPWSLS</sequence>
<dbReference type="Pfam" id="PF04299">
    <property type="entry name" value="FMN_bind_2"/>
    <property type="match status" value="1"/>
</dbReference>
<proteinExistence type="predicted"/>
<dbReference type="Gene3D" id="2.30.110.10">
    <property type="entry name" value="Electron Transport, Fmn-binding Protein, Chain A"/>
    <property type="match status" value="1"/>
</dbReference>
<keyword evidence="2" id="KW-1185">Reference proteome</keyword>